<gene>
    <name evidence="2" type="ORF">SAMN05445850_6823</name>
</gene>
<dbReference type="STRING" id="157910.SAMN05445850_6823"/>
<sequence>MTITHEQAMSMSIPSKPLAYDSQCCDLAIPKPYSFFSLTWAVTLITILSSIVKRGRE</sequence>
<dbReference type="EMBL" id="FNKX01000003">
    <property type="protein sequence ID" value="SDR59376.1"/>
    <property type="molecule type" value="Genomic_DNA"/>
</dbReference>
<dbReference type="Proteomes" id="UP000199365">
    <property type="component" value="Unassembled WGS sequence"/>
</dbReference>
<evidence type="ECO:0000313" key="2">
    <source>
        <dbReference type="EMBL" id="SDR59376.1"/>
    </source>
</evidence>
<accession>A0A1H1KAW3</accession>
<dbReference type="AlphaFoldDB" id="A0A1H1KAW3"/>
<keyword evidence="1" id="KW-1133">Transmembrane helix</keyword>
<evidence type="ECO:0000313" key="3">
    <source>
        <dbReference type="Proteomes" id="UP000199365"/>
    </source>
</evidence>
<proteinExistence type="predicted"/>
<protein>
    <submittedName>
        <fullName evidence="2">Uncharacterized protein</fullName>
    </submittedName>
</protein>
<feature type="transmembrane region" description="Helical" evidence="1">
    <location>
        <begin position="33"/>
        <end position="52"/>
    </location>
</feature>
<keyword evidence="1" id="KW-0472">Membrane</keyword>
<evidence type="ECO:0000256" key="1">
    <source>
        <dbReference type="SAM" id="Phobius"/>
    </source>
</evidence>
<name>A0A1H1KAW3_9BURK</name>
<keyword evidence="3" id="KW-1185">Reference proteome</keyword>
<organism evidence="2 3">
    <name type="scientific">Paraburkholderia tuberum</name>
    <dbReference type="NCBI Taxonomy" id="157910"/>
    <lineage>
        <taxon>Bacteria</taxon>
        <taxon>Pseudomonadati</taxon>
        <taxon>Pseudomonadota</taxon>
        <taxon>Betaproteobacteria</taxon>
        <taxon>Burkholderiales</taxon>
        <taxon>Burkholderiaceae</taxon>
        <taxon>Paraburkholderia</taxon>
    </lineage>
</organism>
<keyword evidence="1" id="KW-0812">Transmembrane</keyword>
<reference evidence="3" key="1">
    <citation type="submission" date="2016-10" db="EMBL/GenBank/DDBJ databases">
        <authorList>
            <person name="Varghese N."/>
            <person name="Submissions S."/>
        </authorList>
    </citation>
    <scope>NUCLEOTIDE SEQUENCE [LARGE SCALE GENOMIC DNA]</scope>
    <source>
        <strain evidence="3">DUS833</strain>
    </source>
</reference>